<accession>A0A418XQD8</accession>
<feature type="compositionally biased region" description="Polar residues" evidence="1">
    <location>
        <begin position="1"/>
        <end position="21"/>
    </location>
</feature>
<dbReference type="OrthoDB" id="6188167at2"/>
<dbReference type="InterPro" id="IPR012434">
    <property type="entry name" value="DUF1631"/>
</dbReference>
<feature type="region of interest" description="Disordered" evidence="1">
    <location>
        <begin position="1"/>
        <end position="24"/>
    </location>
</feature>
<sequence>MMGARNQSGQGVQQSGKTAGNRSRPELLNSLMDIVTRHVNEHMMATTTGIVGALLDATGPAIGTRTMFQRVKSGNLLKENSYAFLHLACTEVCDAVKRELDALAPAPVKRVAAPVALSLVPMEEMDHRLAFDSISRPFDVAHADALATLNVRVGYMLGRDVLRMSQNPFRPQVILLALQKAWVEFEPDEAGHQLIQPLLKPGLLFDFAPMYEALSLALMRKGVLPGSVDALKIQKTDNAAAARAARASGKAALSRQLQAFFGGGDAAPAIDADIPMIPLIPDLLSLPSTQQGSGWRPSAAAGFDPAQAVAARPAGGFAAGGTAAAAGAAPLPPGVQQLSSAGLNNLLGELQKRMPQPTAGGTSTAAGAGAVPHNVFYLPRLKQSLPQGSLSRGDEGTIDLLSRIFETVFLDDSIPGEIRELIQFLQIPVLRAALNDKNFFFEDAHPARRMIDLLSRMGWEQRKGADDPVFQAMQRGVDRIGRDAGSGERAFADAVADLEASIAADETAAESVIAEPIARALKQEKTATAARSAKNAVSMRIGAGEVVAVVEAFLENKWTSVLTVAYTVEDDKPGAVANATRTMDDLLWSVKPKVTHEQRKALIGKLPGLLATLNKWLDVIKWQDADRLQFFAELAECHASIVRAPLDLSPERQLEIAVEVAQADAIRRIEKEDAAAAQEEQADEAVITVDGLERGMWLEFVQPDAGVRKVKLAWVSPLRTLFIFSAGARQEAFSLSAESLAQSCRDGKARVIEDSGVVARALAQAMEGGAANDAPPGALRA</sequence>
<comment type="caution">
    <text evidence="2">The sequence shown here is derived from an EMBL/GenBank/DDBJ whole genome shotgun (WGS) entry which is preliminary data.</text>
</comment>
<dbReference type="Proteomes" id="UP000284006">
    <property type="component" value="Unassembled WGS sequence"/>
</dbReference>
<evidence type="ECO:0000313" key="3">
    <source>
        <dbReference type="Proteomes" id="UP000284006"/>
    </source>
</evidence>
<gene>
    <name evidence="2" type="ORF">D3872_17105</name>
</gene>
<dbReference type="AlphaFoldDB" id="A0A418XQD8"/>
<dbReference type="Pfam" id="PF07793">
    <property type="entry name" value="DUF1631"/>
    <property type="match status" value="1"/>
</dbReference>
<evidence type="ECO:0000313" key="2">
    <source>
        <dbReference type="EMBL" id="RJG14684.1"/>
    </source>
</evidence>
<protein>
    <submittedName>
        <fullName evidence="2">DUF1631 family protein</fullName>
    </submittedName>
</protein>
<reference evidence="2 3" key="1">
    <citation type="submission" date="2018-09" db="EMBL/GenBank/DDBJ databases">
        <authorList>
            <person name="Zhu H."/>
        </authorList>
    </citation>
    <scope>NUCLEOTIDE SEQUENCE [LARGE SCALE GENOMIC DNA]</scope>
    <source>
        <strain evidence="2 3">K1S02-61</strain>
    </source>
</reference>
<proteinExistence type="predicted"/>
<keyword evidence="3" id="KW-1185">Reference proteome</keyword>
<evidence type="ECO:0000256" key="1">
    <source>
        <dbReference type="SAM" id="MobiDB-lite"/>
    </source>
</evidence>
<name>A0A418XQD8_9BURK</name>
<organism evidence="2 3">
    <name type="scientific">Massilia cavernae</name>
    <dbReference type="NCBI Taxonomy" id="2320864"/>
    <lineage>
        <taxon>Bacteria</taxon>
        <taxon>Pseudomonadati</taxon>
        <taxon>Pseudomonadota</taxon>
        <taxon>Betaproteobacteria</taxon>
        <taxon>Burkholderiales</taxon>
        <taxon>Oxalobacteraceae</taxon>
        <taxon>Telluria group</taxon>
        <taxon>Massilia</taxon>
    </lineage>
</organism>
<dbReference type="EMBL" id="QYUP01000126">
    <property type="protein sequence ID" value="RJG14684.1"/>
    <property type="molecule type" value="Genomic_DNA"/>
</dbReference>